<protein>
    <submittedName>
        <fullName evidence="1">Uncharacterized protein</fullName>
    </submittedName>
</protein>
<dbReference type="AlphaFoldDB" id="A0A0L0D397"/>
<dbReference type="EMBL" id="GL349443">
    <property type="protein sequence ID" value="KNC46645.1"/>
    <property type="molecule type" value="Genomic_DNA"/>
</dbReference>
<sequence>MLAGDWVYARLEVAPVAAAVVGAAGFKHAVESAALALLGPIGGAGTLDVLSFNEESGETGSASPRR</sequence>
<keyword evidence="2" id="KW-1185">Reference proteome</keyword>
<accession>A0A0L0D397</accession>
<dbReference type="RefSeq" id="XP_013760418.1">
    <property type="nucleotide sequence ID" value="XM_013904964.1"/>
</dbReference>
<proteinExistence type="predicted"/>
<reference evidence="1 2" key="1">
    <citation type="submission" date="2010-05" db="EMBL/GenBank/DDBJ databases">
        <title>The Genome Sequence of Thecamonas trahens ATCC 50062.</title>
        <authorList>
            <consortium name="The Broad Institute Genome Sequencing Platform"/>
            <person name="Russ C."/>
            <person name="Cuomo C."/>
            <person name="Shea T."/>
            <person name="Young S.K."/>
            <person name="Zeng Q."/>
            <person name="Koehrsen M."/>
            <person name="Haas B."/>
            <person name="Borodovsky M."/>
            <person name="Guigo R."/>
            <person name="Alvarado L."/>
            <person name="Berlin A."/>
            <person name="Bochicchio J."/>
            <person name="Borenstein D."/>
            <person name="Chapman S."/>
            <person name="Chen Z."/>
            <person name="Freedman E."/>
            <person name="Gellesch M."/>
            <person name="Goldberg J."/>
            <person name="Griggs A."/>
            <person name="Gujja S."/>
            <person name="Heilman E."/>
            <person name="Heiman D."/>
            <person name="Hepburn T."/>
            <person name="Howarth C."/>
            <person name="Jen D."/>
            <person name="Larson L."/>
            <person name="Mehta T."/>
            <person name="Park D."/>
            <person name="Pearson M."/>
            <person name="Roberts A."/>
            <person name="Saif S."/>
            <person name="Shenoy N."/>
            <person name="Sisk P."/>
            <person name="Stolte C."/>
            <person name="Sykes S."/>
            <person name="Thomson T."/>
            <person name="Walk T."/>
            <person name="White J."/>
            <person name="Yandava C."/>
            <person name="Burger G."/>
            <person name="Gray M.W."/>
            <person name="Holland P.W.H."/>
            <person name="King N."/>
            <person name="Lang F.B.F."/>
            <person name="Roger A.J."/>
            <person name="Ruiz-Trillo I."/>
            <person name="Lander E."/>
            <person name="Nusbaum C."/>
        </authorList>
    </citation>
    <scope>NUCLEOTIDE SEQUENCE [LARGE SCALE GENOMIC DNA]</scope>
    <source>
        <strain evidence="1 2">ATCC 50062</strain>
    </source>
</reference>
<dbReference type="Proteomes" id="UP000054408">
    <property type="component" value="Unassembled WGS sequence"/>
</dbReference>
<dbReference type="GeneID" id="25562717"/>
<evidence type="ECO:0000313" key="1">
    <source>
        <dbReference type="EMBL" id="KNC46645.1"/>
    </source>
</evidence>
<name>A0A0L0D397_THETB</name>
<evidence type="ECO:0000313" key="2">
    <source>
        <dbReference type="Proteomes" id="UP000054408"/>
    </source>
</evidence>
<organism evidence="1 2">
    <name type="scientific">Thecamonas trahens ATCC 50062</name>
    <dbReference type="NCBI Taxonomy" id="461836"/>
    <lineage>
        <taxon>Eukaryota</taxon>
        <taxon>Apusozoa</taxon>
        <taxon>Apusomonadida</taxon>
        <taxon>Apusomonadidae</taxon>
        <taxon>Thecamonas</taxon>
    </lineage>
</organism>
<gene>
    <name evidence="1" type="ORF">AMSG_03082</name>
</gene>